<protein>
    <recommendedName>
        <fullName evidence="1">GST N-terminal domain-containing protein</fullName>
    </recommendedName>
</protein>
<comment type="caution">
    <text evidence="2">The sequence shown here is derived from an EMBL/GenBank/DDBJ whole genome shotgun (WGS) entry which is preliminary data.</text>
</comment>
<sequence length="197" mass="21735">MTDPALQLIHTPRSHFARKVRLLLDGLGIEAELIDAVNAADPDPARFGPNPLLKVPTLIDHGRPVFESDHIAMHLVRTRDPDDRFDVLTADVDVLNARAVLNGVMALEVELILGARSGLDTAQPRFAKMREAIERSLAWLESNASVFEGPVSYLGFHVLSMRDHVALYDLVPLDYPRLQACADGIARLPFTESSKPV</sequence>
<organism evidence="2 3">
    <name type="scientific">Cognatilysobacter bugurensis</name>
    <dbReference type="NCBI Taxonomy" id="543356"/>
    <lineage>
        <taxon>Bacteria</taxon>
        <taxon>Pseudomonadati</taxon>
        <taxon>Pseudomonadota</taxon>
        <taxon>Gammaproteobacteria</taxon>
        <taxon>Lysobacterales</taxon>
        <taxon>Lysobacteraceae</taxon>
        <taxon>Cognatilysobacter</taxon>
    </lineage>
</organism>
<evidence type="ECO:0000259" key="1">
    <source>
        <dbReference type="PROSITE" id="PS50404"/>
    </source>
</evidence>
<evidence type="ECO:0000313" key="2">
    <source>
        <dbReference type="EMBL" id="GHA72580.1"/>
    </source>
</evidence>
<dbReference type="EMBL" id="BMYD01000001">
    <property type="protein sequence ID" value="GHA72580.1"/>
    <property type="molecule type" value="Genomic_DNA"/>
</dbReference>
<dbReference type="SUPFAM" id="SSF52833">
    <property type="entry name" value="Thioredoxin-like"/>
    <property type="match status" value="1"/>
</dbReference>
<dbReference type="Proteomes" id="UP000646426">
    <property type="component" value="Unassembled WGS sequence"/>
</dbReference>
<dbReference type="Pfam" id="PF13417">
    <property type="entry name" value="GST_N_3"/>
    <property type="match status" value="1"/>
</dbReference>
<dbReference type="AlphaFoldDB" id="A0A918W7F0"/>
<proteinExistence type="predicted"/>
<gene>
    <name evidence="2" type="ORF">GCM10007067_06370</name>
</gene>
<keyword evidence="3" id="KW-1185">Reference proteome</keyword>
<dbReference type="InterPro" id="IPR036249">
    <property type="entry name" value="Thioredoxin-like_sf"/>
</dbReference>
<evidence type="ECO:0000313" key="3">
    <source>
        <dbReference type="Proteomes" id="UP000646426"/>
    </source>
</evidence>
<feature type="domain" description="GST N-terminal" evidence="1">
    <location>
        <begin position="4"/>
        <end position="83"/>
    </location>
</feature>
<accession>A0A918W7F0</accession>
<dbReference type="CDD" id="cd00570">
    <property type="entry name" value="GST_N_family"/>
    <property type="match status" value="1"/>
</dbReference>
<dbReference type="InterPro" id="IPR004045">
    <property type="entry name" value="Glutathione_S-Trfase_N"/>
</dbReference>
<dbReference type="Gene3D" id="3.40.30.10">
    <property type="entry name" value="Glutaredoxin"/>
    <property type="match status" value="1"/>
</dbReference>
<name>A0A918W7F0_9GAMM</name>
<dbReference type="Gene3D" id="1.20.1050.10">
    <property type="match status" value="1"/>
</dbReference>
<dbReference type="RefSeq" id="WP_189453237.1">
    <property type="nucleotide sequence ID" value="NZ_BMYD01000001.1"/>
</dbReference>
<reference evidence="2" key="1">
    <citation type="journal article" date="2014" name="Int. J. Syst. Evol. Microbiol.">
        <title>Complete genome sequence of Corynebacterium casei LMG S-19264T (=DSM 44701T), isolated from a smear-ripened cheese.</title>
        <authorList>
            <consortium name="US DOE Joint Genome Institute (JGI-PGF)"/>
            <person name="Walter F."/>
            <person name="Albersmeier A."/>
            <person name="Kalinowski J."/>
            <person name="Ruckert C."/>
        </authorList>
    </citation>
    <scope>NUCLEOTIDE SEQUENCE</scope>
    <source>
        <strain evidence="2">KCTC 23077</strain>
    </source>
</reference>
<reference evidence="2" key="2">
    <citation type="submission" date="2020-09" db="EMBL/GenBank/DDBJ databases">
        <authorList>
            <person name="Sun Q."/>
            <person name="Kim S."/>
        </authorList>
    </citation>
    <scope>NUCLEOTIDE SEQUENCE</scope>
    <source>
        <strain evidence="2">KCTC 23077</strain>
    </source>
</reference>
<dbReference type="PROSITE" id="PS50404">
    <property type="entry name" value="GST_NTER"/>
    <property type="match status" value="1"/>
</dbReference>